<gene>
    <name evidence="1" type="ORF">SLEP1_g48259</name>
</gene>
<keyword evidence="2" id="KW-1185">Reference proteome</keyword>
<evidence type="ECO:0000313" key="1">
    <source>
        <dbReference type="EMBL" id="GKV40650.1"/>
    </source>
</evidence>
<evidence type="ECO:0000313" key="2">
    <source>
        <dbReference type="Proteomes" id="UP001054252"/>
    </source>
</evidence>
<organism evidence="1 2">
    <name type="scientific">Rubroshorea leprosula</name>
    <dbReference type="NCBI Taxonomy" id="152421"/>
    <lineage>
        <taxon>Eukaryota</taxon>
        <taxon>Viridiplantae</taxon>
        <taxon>Streptophyta</taxon>
        <taxon>Embryophyta</taxon>
        <taxon>Tracheophyta</taxon>
        <taxon>Spermatophyta</taxon>
        <taxon>Magnoliopsida</taxon>
        <taxon>eudicotyledons</taxon>
        <taxon>Gunneridae</taxon>
        <taxon>Pentapetalae</taxon>
        <taxon>rosids</taxon>
        <taxon>malvids</taxon>
        <taxon>Malvales</taxon>
        <taxon>Dipterocarpaceae</taxon>
        <taxon>Rubroshorea</taxon>
    </lineage>
</organism>
<name>A0AAV5LU06_9ROSI</name>
<dbReference type="Proteomes" id="UP001054252">
    <property type="component" value="Unassembled WGS sequence"/>
</dbReference>
<comment type="caution">
    <text evidence="1">The sequence shown here is derived from an EMBL/GenBank/DDBJ whole genome shotgun (WGS) entry which is preliminary data.</text>
</comment>
<dbReference type="AlphaFoldDB" id="A0AAV5LU06"/>
<reference evidence="1 2" key="1">
    <citation type="journal article" date="2021" name="Commun. Biol.">
        <title>The genome of Shorea leprosula (Dipterocarpaceae) highlights the ecological relevance of drought in aseasonal tropical rainforests.</title>
        <authorList>
            <person name="Ng K.K.S."/>
            <person name="Kobayashi M.J."/>
            <person name="Fawcett J.A."/>
            <person name="Hatakeyama M."/>
            <person name="Paape T."/>
            <person name="Ng C.H."/>
            <person name="Ang C.C."/>
            <person name="Tnah L.H."/>
            <person name="Lee C.T."/>
            <person name="Nishiyama T."/>
            <person name="Sese J."/>
            <person name="O'Brien M.J."/>
            <person name="Copetti D."/>
            <person name="Mohd Noor M.I."/>
            <person name="Ong R.C."/>
            <person name="Putra M."/>
            <person name="Sireger I.Z."/>
            <person name="Indrioko S."/>
            <person name="Kosugi Y."/>
            <person name="Izuno A."/>
            <person name="Isagi Y."/>
            <person name="Lee S.L."/>
            <person name="Shimizu K.K."/>
        </authorList>
    </citation>
    <scope>NUCLEOTIDE SEQUENCE [LARGE SCALE GENOMIC DNA]</scope>
    <source>
        <strain evidence="1">214</strain>
    </source>
</reference>
<protein>
    <submittedName>
        <fullName evidence="1">Uncharacterized protein</fullName>
    </submittedName>
</protein>
<dbReference type="EMBL" id="BPVZ01000143">
    <property type="protein sequence ID" value="GKV40650.1"/>
    <property type="molecule type" value="Genomic_DNA"/>
</dbReference>
<proteinExistence type="predicted"/>
<sequence length="47" mass="5325">MVTCSCYGTEANKSGDGFPAVDFRRWNEIDEEVAAEGAKRKETRWGR</sequence>
<accession>A0AAV5LU06</accession>